<dbReference type="Proteomes" id="UP000197290">
    <property type="component" value="Unassembled WGS sequence"/>
</dbReference>
<evidence type="ECO:0000256" key="1">
    <source>
        <dbReference type="SAM" id="MobiDB-lite"/>
    </source>
</evidence>
<dbReference type="EMBL" id="NBBI01000002">
    <property type="protein sequence ID" value="OWK31524.1"/>
    <property type="molecule type" value="Genomic_DNA"/>
</dbReference>
<dbReference type="RefSeq" id="WP_088366849.1">
    <property type="nucleotide sequence ID" value="NZ_NBBI01000002.1"/>
</dbReference>
<evidence type="ECO:0000256" key="2">
    <source>
        <dbReference type="SAM" id="SignalP"/>
    </source>
</evidence>
<feature type="chain" id="PRO_5013349223" description="PRC-barrel domain protein" evidence="2">
    <location>
        <begin position="20"/>
        <end position="193"/>
    </location>
</feature>
<keyword evidence="4" id="KW-1185">Reference proteome</keyword>
<name>A0A245ZP52_9SPHN</name>
<evidence type="ECO:0008006" key="5">
    <source>
        <dbReference type="Google" id="ProtNLM"/>
    </source>
</evidence>
<reference evidence="3 4" key="1">
    <citation type="submission" date="2017-03" db="EMBL/GenBank/DDBJ databases">
        <title>Genome sequence of Sphingomonas dokdonensis DSM 21029.</title>
        <authorList>
            <person name="Poehlein A."/>
            <person name="Wuebbeler J.H."/>
            <person name="Steinbuechel A."/>
            <person name="Daniel R."/>
        </authorList>
    </citation>
    <scope>NUCLEOTIDE SEQUENCE [LARGE SCALE GENOMIC DNA]</scope>
    <source>
        <strain evidence="3 4">DSM 21029</strain>
    </source>
</reference>
<dbReference type="OrthoDB" id="7508530at2"/>
<sequence length="193" mass="18529">MYRYAFLLLAAATPLAANAQATQAPASPMPATPGAQAAPGTATAPTAPTATAPTVGGTVYDAQGGMVGTIASTDGTNAVVDTGTVKAAIPLTSFGTGPNGPMLTMTKAELEAAAGQGAAAAAQNFRSQLSAGASVYGVGGASLGTIKAVDGEFVTVTTEKGDARLPLGSFGPGPQGVTIGMTAAQLDAAMAGQ</sequence>
<feature type="region of interest" description="Disordered" evidence="1">
    <location>
        <begin position="24"/>
        <end position="50"/>
    </location>
</feature>
<evidence type="ECO:0000313" key="3">
    <source>
        <dbReference type="EMBL" id="OWK31524.1"/>
    </source>
</evidence>
<dbReference type="AlphaFoldDB" id="A0A245ZP52"/>
<keyword evidence="2" id="KW-0732">Signal</keyword>
<organism evidence="3 4">
    <name type="scientific">Sphingomonas dokdonensis</name>
    <dbReference type="NCBI Taxonomy" id="344880"/>
    <lineage>
        <taxon>Bacteria</taxon>
        <taxon>Pseudomonadati</taxon>
        <taxon>Pseudomonadota</taxon>
        <taxon>Alphaproteobacteria</taxon>
        <taxon>Sphingomonadales</taxon>
        <taxon>Sphingomonadaceae</taxon>
        <taxon>Sphingomonas</taxon>
    </lineage>
</organism>
<accession>A0A245ZP52</accession>
<proteinExistence type="predicted"/>
<gene>
    <name evidence="3" type="ORF">SPDO_15340</name>
</gene>
<evidence type="ECO:0000313" key="4">
    <source>
        <dbReference type="Proteomes" id="UP000197290"/>
    </source>
</evidence>
<feature type="signal peptide" evidence="2">
    <location>
        <begin position="1"/>
        <end position="19"/>
    </location>
</feature>
<protein>
    <recommendedName>
        <fullName evidence="5">PRC-barrel domain protein</fullName>
    </recommendedName>
</protein>
<comment type="caution">
    <text evidence="3">The sequence shown here is derived from an EMBL/GenBank/DDBJ whole genome shotgun (WGS) entry which is preliminary data.</text>
</comment>